<sequence length="201" mass="23617">METYSDFIEYNEDKILDDYYYFDECFTNDELNEIDNIIKKQQQELEDGIILKSNDDKVDKTYRSSKIMWIVLNDETKWLYKKIGNLVNTANEEMWDFNILGMTEMLQYGEYHASEQGHYDWHMDLGGKIINRKISVTIQLSSPDEYEGGELQFMTSREIRNAPKGKGVTVIFPSYFLHRVTPVTKGVRKSLVIWITGKAFC</sequence>
<keyword evidence="3" id="KW-0223">Dioxygenase</keyword>
<dbReference type="InterPro" id="IPR023550">
    <property type="entry name" value="PKHD_hydroxylase"/>
</dbReference>
<accession>A0A1V0S983</accession>
<dbReference type="GO" id="GO:0005506">
    <property type="term" value="F:iron ion binding"/>
    <property type="evidence" value="ECO:0007669"/>
    <property type="project" value="InterPro"/>
</dbReference>
<gene>
    <name evidence="7" type="ORF">Catovirus_1_313</name>
</gene>
<dbReference type="GO" id="GO:0006974">
    <property type="term" value="P:DNA damage response"/>
    <property type="evidence" value="ECO:0007669"/>
    <property type="project" value="TreeGrafter"/>
</dbReference>
<evidence type="ECO:0000256" key="3">
    <source>
        <dbReference type="ARBA" id="ARBA00022964"/>
    </source>
</evidence>
<dbReference type="InterPro" id="IPR006620">
    <property type="entry name" value="Pro_4_hyd_alph"/>
</dbReference>
<keyword evidence="2" id="KW-0479">Metal-binding</keyword>
<evidence type="ECO:0000256" key="4">
    <source>
        <dbReference type="ARBA" id="ARBA00023002"/>
    </source>
</evidence>
<dbReference type="PROSITE" id="PS51471">
    <property type="entry name" value="FE2OG_OXY"/>
    <property type="match status" value="1"/>
</dbReference>
<protein>
    <submittedName>
        <fullName evidence="7">2OG-FeII oxygenase superfamily protein</fullName>
    </submittedName>
</protein>
<dbReference type="Gene3D" id="2.60.120.620">
    <property type="entry name" value="q2cbj1_9rhob like domain"/>
    <property type="match status" value="1"/>
</dbReference>
<dbReference type="PANTHER" id="PTHR41536">
    <property type="entry name" value="PKHD-TYPE HYDROXYLASE YBIX"/>
    <property type="match status" value="1"/>
</dbReference>
<evidence type="ECO:0000313" key="7">
    <source>
        <dbReference type="EMBL" id="ARF08263.1"/>
    </source>
</evidence>
<evidence type="ECO:0000256" key="5">
    <source>
        <dbReference type="ARBA" id="ARBA00023004"/>
    </source>
</evidence>
<evidence type="ECO:0000259" key="6">
    <source>
        <dbReference type="PROSITE" id="PS51471"/>
    </source>
</evidence>
<dbReference type="GO" id="GO:0031418">
    <property type="term" value="F:L-ascorbic acid binding"/>
    <property type="evidence" value="ECO:0007669"/>
    <property type="project" value="InterPro"/>
</dbReference>
<comment type="cofactor">
    <cofactor evidence="1">
        <name>L-ascorbate</name>
        <dbReference type="ChEBI" id="CHEBI:38290"/>
    </cofactor>
</comment>
<dbReference type="SMART" id="SM00702">
    <property type="entry name" value="P4Hc"/>
    <property type="match status" value="1"/>
</dbReference>
<feature type="domain" description="Fe2OG dioxygenase" evidence="6">
    <location>
        <begin position="98"/>
        <end position="197"/>
    </location>
</feature>
<dbReference type="Pfam" id="PF13640">
    <property type="entry name" value="2OG-FeII_Oxy_3"/>
    <property type="match status" value="1"/>
</dbReference>
<evidence type="ECO:0000256" key="2">
    <source>
        <dbReference type="ARBA" id="ARBA00022723"/>
    </source>
</evidence>
<keyword evidence="5" id="KW-0408">Iron</keyword>
<reference evidence="7" key="1">
    <citation type="journal article" date="2017" name="Science">
        <title>Giant viruses with an expanded complement of translation system components.</title>
        <authorList>
            <person name="Schulz F."/>
            <person name="Yutin N."/>
            <person name="Ivanova N.N."/>
            <person name="Ortega D.R."/>
            <person name="Lee T.K."/>
            <person name="Vierheilig J."/>
            <person name="Daims H."/>
            <person name="Horn M."/>
            <person name="Wagner M."/>
            <person name="Jensen G.J."/>
            <person name="Kyrpides N.C."/>
            <person name="Koonin E.V."/>
            <person name="Woyke T."/>
        </authorList>
    </citation>
    <scope>NUCLEOTIDE SEQUENCE</scope>
    <source>
        <strain evidence="7">CTV1</strain>
    </source>
</reference>
<dbReference type="GO" id="GO:0016706">
    <property type="term" value="F:2-oxoglutarate-dependent dioxygenase activity"/>
    <property type="evidence" value="ECO:0007669"/>
    <property type="project" value="InterPro"/>
</dbReference>
<evidence type="ECO:0000256" key="1">
    <source>
        <dbReference type="ARBA" id="ARBA00001961"/>
    </source>
</evidence>
<keyword evidence="4" id="KW-0560">Oxidoreductase</keyword>
<organism evidence="7">
    <name type="scientific">Catovirus CTV1</name>
    <dbReference type="NCBI Taxonomy" id="1977631"/>
    <lineage>
        <taxon>Viruses</taxon>
        <taxon>Varidnaviria</taxon>
        <taxon>Bamfordvirae</taxon>
        <taxon>Nucleocytoviricota</taxon>
        <taxon>Megaviricetes</taxon>
        <taxon>Imitervirales</taxon>
        <taxon>Mimiviridae</taxon>
        <taxon>Klosneuvirinae</taxon>
        <taxon>Catovirus</taxon>
    </lineage>
</organism>
<dbReference type="EMBL" id="KY684083">
    <property type="protein sequence ID" value="ARF08263.1"/>
    <property type="molecule type" value="Genomic_DNA"/>
</dbReference>
<proteinExistence type="predicted"/>
<dbReference type="InterPro" id="IPR005123">
    <property type="entry name" value="Oxoglu/Fe-dep_dioxygenase_dom"/>
</dbReference>
<dbReference type="InterPro" id="IPR044862">
    <property type="entry name" value="Pro_4_hyd_alph_FE2OG_OXY"/>
</dbReference>
<name>A0A1V0S983_9VIRU</name>
<dbReference type="PANTHER" id="PTHR41536:SF1">
    <property type="entry name" value="PKHD-TYPE HYDROXYLASE YBIX"/>
    <property type="match status" value="1"/>
</dbReference>